<evidence type="ECO:0000259" key="1">
    <source>
        <dbReference type="Pfam" id="PF01408"/>
    </source>
</evidence>
<dbReference type="GO" id="GO:0000166">
    <property type="term" value="F:nucleotide binding"/>
    <property type="evidence" value="ECO:0007669"/>
    <property type="project" value="InterPro"/>
</dbReference>
<evidence type="ECO:0000313" key="4">
    <source>
        <dbReference type="Proteomes" id="UP000318478"/>
    </source>
</evidence>
<feature type="domain" description="Gfo/Idh/MocA-like oxidoreductase N-terminal" evidence="1">
    <location>
        <begin position="41"/>
        <end position="158"/>
    </location>
</feature>
<dbReference type="Proteomes" id="UP000318478">
    <property type="component" value="Unassembled WGS sequence"/>
</dbReference>
<dbReference type="EC" id="1.1.1.18" evidence="3"/>
<gene>
    <name evidence="3" type="primary">iolG_2</name>
    <name evidence="3" type="ORF">Pla123a_15860</name>
</gene>
<evidence type="ECO:0000259" key="2">
    <source>
        <dbReference type="Pfam" id="PF19051"/>
    </source>
</evidence>
<feature type="domain" description="Gfo/Idh/MocA-like oxidoreductase bacterial type C-terminal" evidence="2">
    <location>
        <begin position="171"/>
        <end position="291"/>
    </location>
</feature>
<evidence type="ECO:0000313" key="3">
    <source>
        <dbReference type="EMBL" id="TWT77790.1"/>
    </source>
</evidence>
<comment type="caution">
    <text evidence="3">The sequence shown here is derived from an EMBL/GenBank/DDBJ whole genome shotgun (WGS) entry which is preliminary data.</text>
</comment>
<dbReference type="PANTHER" id="PTHR43818:SF10">
    <property type="entry name" value="NADH-DEPENDENT DEHYDROGENASE-RELATED"/>
    <property type="match status" value="1"/>
</dbReference>
<dbReference type="OrthoDB" id="255433at2"/>
<dbReference type="InterPro" id="IPR006311">
    <property type="entry name" value="TAT_signal"/>
</dbReference>
<dbReference type="InterPro" id="IPR043906">
    <property type="entry name" value="Gfo/Idh/MocA_OxRdtase_bact_C"/>
</dbReference>
<sequence>MSHSLSRRRFLQSSALAGAGFWVTGSLGAQQPGLANSRPQFACIGVGGKGSSDSADAARFGDVVAICDIDANTLNSSGDEKHTGAERFADFREMLDKLGDKIDGVTVSTPDHTHAVAAAAAMRLGKHVYCQKPLTHSIWEARRLTEIAAEAGVATQMGNQGAALEAARRSQAVIQSGVLGKVREVHAWTDRCGGWWPQGVDRPAAAEAPPHVSWDLFLGPAPSRPFSPLYHPFKWRGWWDFGTGALGDMACHVLNMPFHALELRDPVAVQATTSGHNRDSYPNWSVIDFEFPSNDSRDALKLTWYDGGKRPDPALVGSEGELPGNGVIVVAENATLYSPDAYGSNFEIIGDLETPEVEFERSPGHFDEWVRAIGGGAAGASNFADTGGPLTETVLLGNLAVWAAHEADTPGQRVEWDAQSMTPTNAPELAAIVRPELQHGYEL</sequence>
<dbReference type="Pfam" id="PF01408">
    <property type="entry name" value="GFO_IDH_MocA"/>
    <property type="match status" value="1"/>
</dbReference>
<dbReference type="GO" id="GO:0050112">
    <property type="term" value="F:inositol 2-dehydrogenase (NAD+) activity"/>
    <property type="evidence" value="ECO:0007669"/>
    <property type="project" value="UniProtKB-EC"/>
</dbReference>
<dbReference type="InterPro" id="IPR050463">
    <property type="entry name" value="Gfo/Idh/MocA_oxidrdct_glycsds"/>
</dbReference>
<dbReference type="Gene3D" id="3.30.360.10">
    <property type="entry name" value="Dihydrodipicolinate Reductase, domain 2"/>
    <property type="match status" value="1"/>
</dbReference>
<protein>
    <submittedName>
        <fullName evidence="3">Inositol 2-dehydrogenase</fullName>
        <ecNumber evidence="3">1.1.1.18</ecNumber>
    </submittedName>
</protein>
<keyword evidence="4" id="KW-1185">Reference proteome</keyword>
<name>A0A5C5YSQ2_9BACT</name>
<dbReference type="Gene3D" id="3.40.50.720">
    <property type="entry name" value="NAD(P)-binding Rossmann-like Domain"/>
    <property type="match status" value="1"/>
</dbReference>
<dbReference type="InterPro" id="IPR000683">
    <property type="entry name" value="Gfo/Idh/MocA-like_OxRdtase_N"/>
</dbReference>
<dbReference type="InterPro" id="IPR036291">
    <property type="entry name" value="NAD(P)-bd_dom_sf"/>
</dbReference>
<dbReference type="AlphaFoldDB" id="A0A5C5YSQ2"/>
<dbReference type="Pfam" id="PF19051">
    <property type="entry name" value="GFO_IDH_MocA_C2"/>
    <property type="match status" value="1"/>
</dbReference>
<dbReference type="SUPFAM" id="SSF51735">
    <property type="entry name" value="NAD(P)-binding Rossmann-fold domains"/>
    <property type="match status" value="1"/>
</dbReference>
<proteinExistence type="predicted"/>
<reference evidence="3 4" key="1">
    <citation type="submission" date="2019-02" db="EMBL/GenBank/DDBJ databases">
        <title>Deep-cultivation of Planctomycetes and their phenomic and genomic characterization uncovers novel biology.</title>
        <authorList>
            <person name="Wiegand S."/>
            <person name="Jogler M."/>
            <person name="Boedeker C."/>
            <person name="Pinto D."/>
            <person name="Vollmers J."/>
            <person name="Rivas-Marin E."/>
            <person name="Kohn T."/>
            <person name="Peeters S.H."/>
            <person name="Heuer A."/>
            <person name="Rast P."/>
            <person name="Oberbeckmann S."/>
            <person name="Bunk B."/>
            <person name="Jeske O."/>
            <person name="Meyerdierks A."/>
            <person name="Storesund J.E."/>
            <person name="Kallscheuer N."/>
            <person name="Luecker S."/>
            <person name="Lage O.M."/>
            <person name="Pohl T."/>
            <person name="Merkel B.J."/>
            <person name="Hornburger P."/>
            <person name="Mueller R.-W."/>
            <person name="Bruemmer F."/>
            <person name="Labrenz M."/>
            <person name="Spormann A.M."/>
            <person name="Op Den Camp H."/>
            <person name="Overmann J."/>
            <person name="Amann R."/>
            <person name="Jetten M.S.M."/>
            <person name="Mascher T."/>
            <person name="Medema M.H."/>
            <person name="Devos D.P."/>
            <person name="Kaster A.-K."/>
            <person name="Ovreas L."/>
            <person name="Rohde M."/>
            <person name="Galperin M.Y."/>
            <person name="Jogler C."/>
        </authorList>
    </citation>
    <scope>NUCLEOTIDE SEQUENCE [LARGE SCALE GENOMIC DNA]</scope>
    <source>
        <strain evidence="3 4">Pla123a</strain>
    </source>
</reference>
<accession>A0A5C5YSQ2</accession>
<dbReference type="SUPFAM" id="SSF55347">
    <property type="entry name" value="Glyceraldehyde-3-phosphate dehydrogenase-like, C-terminal domain"/>
    <property type="match status" value="1"/>
</dbReference>
<dbReference type="RefSeq" id="WP_146585612.1">
    <property type="nucleotide sequence ID" value="NZ_SJPO01000003.1"/>
</dbReference>
<dbReference type="EMBL" id="SJPO01000003">
    <property type="protein sequence ID" value="TWT77790.1"/>
    <property type="molecule type" value="Genomic_DNA"/>
</dbReference>
<dbReference type="PANTHER" id="PTHR43818">
    <property type="entry name" value="BCDNA.GH03377"/>
    <property type="match status" value="1"/>
</dbReference>
<keyword evidence="3" id="KW-0560">Oxidoreductase</keyword>
<dbReference type="PROSITE" id="PS51318">
    <property type="entry name" value="TAT"/>
    <property type="match status" value="1"/>
</dbReference>
<organism evidence="3 4">
    <name type="scientific">Posidoniimonas polymericola</name>
    <dbReference type="NCBI Taxonomy" id="2528002"/>
    <lineage>
        <taxon>Bacteria</taxon>
        <taxon>Pseudomonadati</taxon>
        <taxon>Planctomycetota</taxon>
        <taxon>Planctomycetia</taxon>
        <taxon>Pirellulales</taxon>
        <taxon>Lacipirellulaceae</taxon>
        <taxon>Posidoniimonas</taxon>
    </lineage>
</organism>